<dbReference type="SUPFAM" id="SSF56059">
    <property type="entry name" value="Glutathione synthetase ATP-binding domain-like"/>
    <property type="match status" value="1"/>
</dbReference>
<organism evidence="2">
    <name type="scientific">Cladocopium goreaui</name>
    <dbReference type="NCBI Taxonomy" id="2562237"/>
    <lineage>
        <taxon>Eukaryota</taxon>
        <taxon>Sar</taxon>
        <taxon>Alveolata</taxon>
        <taxon>Dinophyceae</taxon>
        <taxon>Suessiales</taxon>
        <taxon>Symbiodiniaceae</taxon>
        <taxon>Cladocopium</taxon>
    </lineage>
</organism>
<gene>
    <name evidence="2" type="ORF">C1SCF055_LOCUS30439</name>
</gene>
<name>A0A9P1D833_9DINO</name>
<dbReference type="AlphaFoldDB" id="A0A9P1D833"/>
<evidence type="ECO:0000313" key="5">
    <source>
        <dbReference type="Proteomes" id="UP001152797"/>
    </source>
</evidence>
<feature type="domain" description="DUF6815" evidence="1">
    <location>
        <begin position="281"/>
        <end position="330"/>
    </location>
</feature>
<protein>
    <submittedName>
        <fullName evidence="4">Bacl-2</fullName>
    </submittedName>
</protein>
<comment type="caution">
    <text evidence="2">The sequence shown here is derived from an EMBL/GenBank/DDBJ whole genome shotgun (WGS) entry which is preliminary data.</text>
</comment>
<dbReference type="EMBL" id="CAMXCT010003469">
    <property type="protein sequence ID" value="CAI4004665.1"/>
    <property type="molecule type" value="Genomic_DNA"/>
</dbReference>
<evidence type="ECO:0000313" key="3">
    <source>
        <dbReference type="EMBL" id="CAL1158040.1"/>
    </source>
</evidence>
<dbReference type="EMBL" id="CAMXCT030003469">
    <property type="protein sequence ID" value="CAL4791977.1"/>
    <property type="molecule type" value="Genomic_DNA"/>
</dbReference>
<accession>A0A9P1D833</accession>
<dbReference type="Proteomes" id="UP001152797">
    <property type="component" value="Unassembled WGS sequence"/>
</dbReference>
<evidence type="ECO:0000313" key="4">
    <source>
        <dbReference type="EMBL" id="CAL4791977.1"/>
    </source>
</evidence>
<evidence type="ECO:0000313" key="2">
    <source>
        <dbReference type="EMBL" id="CAI4004665.1"/>
    </source>
</evidence>
<dbReference type="NCBIfam" id="NF033816">
    <property type="entry name" value="Cj0069_fam"/>
    <property type="match status" value="1"/>
</dbReference>
<sequence>MLDQPSDPKFKGALAQIYVRSQPYGGSDKSNNGHRYDSIPIVNGMISAGMSCQLTHYTHEEHDKFFELCRNFDFVIVRCNPGQIKADGGDQQKFDDGMCALRKMGKQVWPSPDVMEKMGAKDALCKVATMNIGLPDTLAYYSPEEFSAGFKKTMAFQPRVIKQNRGSSGEGIWIIKLKDENYCKEYGERSCEDGEKLVLTEANDKHEEEHTVAEFIEFCVHGRTHKSGEWTSKGVGKYLEGGKEAGGQLVDQRFRPRIVKGLRYNLIGDNIIGISLGISLSPDCSEFAELTENFRKDLPHVMPSLDLAHEPLPLWWTTDFINASAKAEDEKWDDTPNACWDDISEVNKAEAKKIGVLMGEQALSILQMVSVSQLYG</sequence>
<dbReference type="InterPro" id="IPR049212">
    <property type="entry name" value="DUF6815"/>
</dbReference>
<reference evidence="2" key="1">
    <citation type="submission" date="2022-10" db="EMBL/GenBank/DDBJ databases">
        <authorList>
            <person name="Chen Y."/>
            <person name="Dougan E. K."/>
            <person name="Chan C."/>
            <person name="Rhodes N."/>
            <person name="Thang M."/>
        </authorList>
    </citation>
    <scope>NUCLEOTIDE SEQUENCE</scope>
</reference>
<dbReference type="Pfam" id="PF20668">
    <property type="entry name" value="DUF6815"/>
    <property type="match status" value="1"/>
</dbReference>
<keyword evidence="5" id="KW-1185">Reference proteome</keyword>
<proteinExistence type="predicted"/>
<evidence type="ECO:0000259" key="1">
    <source>
        <dbReference type="Pfam" id="PF20668"/>
    </source>
</evidence>
<reference evidence="3" key="2">
    <citation type="submission" date="2024-04" db="EMBL/GenBank/DDBJ databases">
        <authorList>
            <person name="Chen Y."/>
            <person name="Shah S."/>
            <person name="Dougan E. K."/>
            <person name="Thang M."/>
            <person name="Chan C."/>
        </authorList>
    </citation>
    <scope>NUCLEOTIDE SEQUENCE [LARGE SCALE GENOMIC DNA]</scope>
</reference>
<dbReference type="OrthoDB" id="10256152at2759"/>
<dbReference type="EMBL" id="CAMXCT020003469">
    <property type="protein sequence ID" value="CAL1158040.1"/>
    <property type="molecule type" value="Genomic_DNA"/>
</dbReference>